<dbReference type="Pfam" id="PF07931">
    <property type="entry name" value="CPT"/>
    <property type="match status" value="1"/>
</dbReference>
<evidence type="ECO:0000313" key="1">
    <source>
        <dbReference type="EMBL" id="MFC5634789.1"/>
    </source>
</evidence>
<accession>A0ABW0UPB9</accession>
<gene>
    <name evidence="1" type="primary">cpt</name>
    <name evidence="1" type="ORF">ACFPZJ_13565</name>
</gene>
<dbReference type="InterPro" id="IPR027417">
    <property type="entry name" value="P-loop_NTPase"/>
</dbReference>
<dbReference type="SUPFAM" id="SSF52540">
    <property type="entry name" value="P-loop containing nucleoside triphosphate hydrolases"/>
    <property type="match status" value="1"/>
</dbReference>
<reference evidence="2" key="1">
    <citation type="journal article" date="2019" name="Int. J. Syst. Evol. Microbiol.">
        <title>The Global Catalogue of Microorganisms (GCM) 10K type strain sequencing project: providing services to taxonomists for standard genome sequencing and annotation.</title>
        <authorList>
            <consortium name="The Broad Institute Genomics Platform"/>
            <consortium name="The Broad Institute Genome Sequencing Center for Infectious Disease"/>
            <person name="Wu L."/>
            <person name="Ma J."/>
        </authorList>
    </citation>
    <scope>NUCLEOTIDE SEQUENCE [LARGE SCALE GENOMIC DNA]</scope>
    <source>
        <strain evidence="2">CGMCC 4.7248</strain>
    </source>
</reference>
<sequence length="177" mass="18844">MTTQVIVLNGGSSAGKSGIVRCLQAVLKDPWLAVGVDSLLEAMPVSMRTSDAGIEFAADGRVNVGPAFRERQLAWMEGVAAMARAGARVVVDDVFLGGVASQQEWQRVFGPLEALWGEVRCDPVVAAGRELARGDRVRGMAVSQAEAVHQGVRYDLEVDTTHTEPLACARTVAARVQ</sequence>
<comment type="caution">
    <text evidence="1">The sequence shown here is derived from an EMBL/GenBank/DDBJ whole genome shotgun (WGS) entry which is preliminary data.</text>
</comment>
<dbReference type="RefSeq" id="WP_381020945.1">
    <property type="nucleotide sequence ID" value="NZ_JBHSNY010000004.1"/>
</dbReference>
<dbReference type="InterPro" id="IPR012853">
    <property type="entry name" value="CPT"/>
</dbReference>
<name>A0ABW0UPB9_9ACTN</name>
<evidence type="ECO:0000313" key="2">
    <source>
        <dbReference type="Proteomes" id="UP001596154"/>
    </source>
</evidence>
<keyword evidence="2" id="KW-1185">Reference proteome</keyword>
<dbReference type="PIRSF" id="PIRSF007531">
    <property type="entry name" value="CPT"/>
    <property type="match status" value="1"/>
</dbReference>
<organism evidence="1 2">
    <name type="scientific">Streptomyces bullii</name>
    <dbReference type="NCBI Taxonomy" id="349910"/>
    <lineage>
        <taxon>Bacteria</taxon>
        <taxon>Bacillati</taxon>
        <taxon>Actinomycetota</taxon>
        <taxon>Actinomycetes</taxon>
        <taxon>Kitasatosporales</taxon>
        <taxon>Streptomycetaceae</taxon>
        <taxon>Streptomyces</taxon>
    </lineage>
</organism>
<dbReference type="Gene3D" id="3.40.50.300">
    <property type="entry name" value="P-loop containing nucleotide triphosphate hydrolases"/>
    <property type="match status" value="1"/>
</dbReference>
<dbReference type="EMBL" id="JBHSNY010000004">
    <property type="protein sequence ID" value="MFC5634789.1"/>
    <property type="molecule type" value="Genomic_DNA"/>
</dbReference>
<dbReference type="NCBIfam" id="NF033114">
    <property type="entry name" value="phos_trans_CPT"/>
    <property type="match status" value="1"/>
</dbReference>
<protein>
    <submittedName>
        <fullName evidence="1">Chloramphenicol phosphotransferase CPT</fullName>
    </submittedName>
</protein>
<proteinExistence type="predicted"/>
<dbReference type="Proteomes" id="UP001596154">
    <property type="component" value="Unassembled WGS sequence"/>
</dbReference>